<evidence type="ECO:0000313" key="4">
    <source>
        <dbReference type="Proteomes" id="UP000646827"/>
    </source>
</evidence>
<reference evidence="3 4" key="1">
    <citation type="submission" date="2020-12" db="EMBL/GenBank/DDBJ databases">
        <title>Metabolic potential, ecology and presence of endohyphal bacteria is reflected in genomic diversity of Mucoromycotina.</title>
        <authorList>
            <person name="Muszewska A."/>
            <person name="Okrasinska A."/>
            <person name="Steczkiewicz K."/>
            <person name="Drgas O."/>
            <person name="Orlowska M."/>
            <person name="Perlinska-Lenart U."/>
            <person name="Aleksandrzak-Piekarczyk T."/>
            <person name="Szatraj K."/>
            <person name="Zielenkiewicz U."/>
            <person name="Pilsyk S."/>
            <person name="Malc E."/>
            <person name="Mieczkowski P."/>
            <person name="Kruszewska J.S."/>
            <person name="Biernat P."/>
            <person name="Pawlowska J."/>
        </authorList>
    </citation>
    <scope>NUCLEOTIDE SEQUENCE [LARGE SCALE GENOMIC DNA]</scope>
    <source>
        <strain evidence="3 4">CBS 142.35</strain>
    </source>
</reference>
<feature type="compositionally biased region" description="Basic residues" evidence="1">
    <location>
        <begin position="522"/>
        <end position="553"/>
    </location>
</feature>
<feature type="compositionally biased region" description="Low complexity" evidence="1">
    <location>
        <begin position="265"/>
        <end position="287"/>
    </location>
</feature>
<dbReference type="SUPFAM" id="SSF54277">
    <property type="entry name" value="CAD &amp; PB1 domains"/>
    <property type="match status" value="1"/>
</dbReference>
<comment type="caution">
    <text evidence="3">The sequence shown here is derived from an EMBL/GenBank/DDBJ whole genome shotgun (WGS) entry which is preliminary data.</text>
</comment>
<dbReference type="AlphaFoldDB" id="A0A8H7VK84"/>
<dbReference type="EMBL" id="JAEPRB010000023">
    <property type="protein sequence ID" value="KAG2225846.1"/>
    <property type="molecule type" value="Genomic_DNA"/>
</dbReference>
<dbReference type="SMART" id="SM00666">
    <property type="entry name" value="PB1"/>
    <property type="match status" value="1"/>
</dbReference>
<feature type="domain" description="PB1" evidence="2">
    <location>
        <begin position="5"/>
        <end position="85"/>
    </location>
</feature>
<keyword evidence="4" id="KW-1185">Reference proteome</keyword>
<feature type="region of interest" description="Disordered" evidence="1">
    <location>
        <begin position="420"/>
        <end position="485"/>
    </location>
</feature>
<feature type="compositionally biased region" description="Basic residues" evidence="1">
    <location>
        <begin position="462"/>
        <end position="476"/>
    </location>
</feature>
<feature type="compositionally biased region" description="Basic and acidic residues" evidence="1">
    <location>
        <begin position="507"/>
        <end position="521"/>
    </location>
</feature>
<proteinExistence type="predicted"/>
<protein>
    <recommendedName>
        <fullName evidence="2">PB1 domain-containing protein</fullName>
    </recommendedName>
</protein>
<feature type="compositionally biased region" description="Basic and acidic residues" evidence="1">
    <location>
        <begin position="589"/>
        <end position="611"/>
    </location>
</feature>
<organism evidence="3 4">
    <name type="scientific">Circinella minor</name>
    <dbReference type="NCBI Taxonomy" id="1195481"/>
    <lineage>
        <taxon>Eukaryota</taxon>
        <taxon>Fungi</taxon>
        <taxon>Fungi incertae sedis</taxon>
        <taxon>Mucoromycota</taxon>
        <taxon>Mucoromycotina</taxon>
        <taxon>Mucoromycetes</taxon>
        <taxon>Mucorales</taxon>
        <taxon>Lichtheimiaceae</taxon>
        <taxon>Circinella</taxon>
    </lineage>
</organism>
<sequence>MAASKYNFKVTIEEETRKFSLPQKFTSWHTLCAVLQSSFQIENSNEIVLYYCDSDHDVITLSSDMELAELLRQPEASTNIRLYGRRNQQDNNTMAWVFAPEENDSQQQQSIYHDNKVNLVDDIMTDIITPSSRPTTPFATINNNSNYTTTSEPDTTTNIPVSSASTSARASAPTAYTENEALPSVNFTATFEQLGKLMDQYREVIQQNTEVTRIISQVASTITSTISTNTKIDLDPLESWLATLVPSTISPSASPCTSDTSRNATQSQLRRSQSVTSSSRPSQNVSNYPTDNLYPPPTAPDAASFSEEKRKDDWIAPPPENNYGDEDDRDPPSYEDQLLWDQQQQQRHHHSRMSMPPPPLPVPRGYMESSLYPPPPQCTGPIWARVLKSVGSSLGTSLGWNMPYNPSAAHHHRYYSPAFHHHMHHGPPPPPPPPPPPIPTSFPIPPIPPMAPHWGNNNDDHHRHHRHHYPHPHHRSNNNINRPSCSSEFDPDLYVTRREAILQDHRELKQKQHQVKKEMHQLRRQHKREKRAAKKAARKEKRKDKRKQRRVKKQGGEKNEDGYISDSSISSDSSSSSSCSSSSTSESDAAVRNDLAYRVDRLRLSTDEKKK</sequence>
<feature type="compositionally biased region" description="Polar residues" evidence="1">
    <location>
        <begin position="248"/>
        <end position="264"/>
    </location>
</feature>
<feature type="region of interest" description="Disordered" evidence="1">
    <location>
        <begin position="340"/>
        <end position="359"/>
    </location>
</feature>
<dbReference type="Pfam" id="PF00564">
    <property type="entry name" value="PB1"/>
    <property type="match status" value="1"/>
</dbReference>
<dbReference type="PROSITE" id="PS51745">
    <property type="entry name" value="PB1"/>
    <property type="match status" value="1"/>
</dbReference>
<dbReference type="Gene3D" id="3.10.20.90">
    <property type="entry name" value="Phosphatidylinositol 3-kinase Catalytic Subunit, Chain A, domain 1"/>
    <property type="match status" value="1"/>
</dbReference>
<feature type="region of interest" description="Disordered" evidence="1">
    <location>
        <begin position="248"/>
        <end position="334"/>
    </location>
</feature>
<dbReference type="Proteomes" id="UP000646827">
    <property type="component" value="Unassembled WGS sequence"/>
</dbReference>
<feature type="region of interest" description="Disordered" evidence="1">
    <location>
        <begin position="507"/>
        <end position="611"/>
    </location>
</feature>
<evidence type="ECO:0000259" key="2">
    <source>
        <dbReference type="PROSITE" id="PS51745"/>
    </source>
</evidence>
<gene>
    <name evidence="3" type="ORF">INT45_007090</name>
</gene>
<evidence type="ECO:0000313" key="3">
    <source>
        <dbReference type="EMBL" id="KAG2225846.1"/>
    </source>
</evidence>
<dbReference type="InterPro" id="IPR053793">
    <property type="entry name" value="PB1-like"/>
</dbReference>
<feature type="compositionally biased region" description="Low complexity" evidence="1">
    <location>
        <begin position="565"/>
        <end position="588"/>
    </location>
</feature>
<dbReference type="CDD" id="cd05992">
    <property type="entry name" value="PB1"/>
    <property type="match status" value="1"/>
</dbReference>
<dbReference type="OrthoDB" id="2284041at2759"/>
<evidence type="ECO:0000256" key="1">
    <source>
        <dbReference type="SAM" id="MobiDB-lite"/>
    </source>
</evidence>
<name>A0A8H7VK84_9FUNG</name>
<accession>A0A8H7VK84</accession>
<dbReference type="InterPro" id="IPR000270">
    <property type="entry name" value="PB1_dom"/>
</dbReference>
<feature type="compositionally biased region" description="Pro residues" evidence="1">
    <location>
        <begin position="426"/>
        <end position="451"/>
    </location>
</feature>
<feature type="compositionally biased region" description="Low complexity" evidence="1">
    <location>
        <begin position="140"/>
        <end position="151"/>
    </location>
</feature>
<feature type="region of interest" description="Disordered" evidence="1">
    <location>
        <begin position="134"/>
        <end position="158"/>
    </location>
</feature>